<protein>
    <submittedName>
        <fullName evidence="2">Uncharacterized protein</fullName>
    </submittedName>
</protein>
<dbReference type="Proteomes" id="UP000634136">
    <property type="component" value="Unassembled WGS sequence"/>
</dbReference>
<evidence type="ECO:0000256" key="1">
    <source>
        <dbReference type="SAM" id="Phobius"/>
    </source>
</evidence>
<organism evidence="2 3">
    <name type="scientific">Senna tora</name>
    <dbReference type="NCBI Taxonomy" id="362788"/>
    <lineage>
        <taxon>Eukaryota</taxon>
        <taxon>Viridiplantae</taxon>
        <taxon>Streptophyta</taxon>
        <taxon>Embryophyta</taxon>
        <taxon>Tracheophyta</taxon>
        <taxon>Spermatophyta</taxon>
        <taxon>Magnoliopsida</taxon>
        <taxon>eudicotyledons</taxon>
        <taxon>Gunneridae</taxon>
        <taxon>Pentapetalae</taxon>
        <taxon>rosids</taxon>
        <taxon>fabids</taxon>
        <taxon>Fabales</taxon>
        <taxon>Fabaceae</taxon>
        <taxon>Caesalpinioideae</taxon>
        <taxon>Cassia clade</taxon>
        <taxon>Senna</taxon>
    </lineage>
</organism>
<proteinExistence type="predicted"/>
<keyword evidence="1" id="KW-0812">Transmembrane</keyword>
<keyword evidence="1" id="KW-0472">Membrane</keyword>
<name>A0A834TXM3_9FABA</name>
<comment type="caution">
    <text evidence="2">The sequence shown here is derived from an EMBL/GenBank/DDBJ whole genome shotgun (WGS) entry which is preliminary data.</text>
</comment>
<keyword evidence="3" id="KW-1185">Reference proteome</keyword>
<sequence length="76" mass="8748">MLGLFSVPISTSPFHIIKHEHTLLFYALHQIPFILATALFVEEHRRRNILIVGAHSSSEHTCRRSNTAFSRFVLAY</sequence>
<gene>
    <name evidence="2" type="ORF">G2W53_012405</name>
</gene>
<dbReference type="AlphaFoldDB" id="A0A834TXM3"/>
<evidence type="ECO:0000313" key="2">
    <source>
        <dbReference type="EMBL" id="KAF7830072.1"/>
    </source>
</evidence>
<feature type="transmembrane region" description="Helical" evidence="1">
    <location>
        <begin position="23"/>
        <end position="41"/>
    </location>
</feature>
<dbReference type="EMBL" id="JAAIUW010000005">
    <property type="protein sequence ID" value="KAF7830072.1"/>
    <property type="molecule type" value="Genomic_DNA"/>
</dbReference>
<evidence type="ECO:0000313" key="3">
    <source>
        <dbReference type="Proteomes" id="UP000634136"/>
    </source>
</evidence>
<keyword evidence="1" id="KW-1133">Transmembrane helix</keyword>
<reference evidence="2" key="1">
    <citation type="submission" date="2020-09" db="EMBL/GenBank/DDBJ databases">
        <title>Genome-Enabled Discovery of Anthraquinone Biosynthesis in Senna tora.</title>
        <authorList>
            <person name="Kang S.-H."/>
            <person name="Pandey R.P."/>
            <person name="Lee C.-M."/>
            <person name="Sim J.-S."/>
            <person name="Jeong J.-T."/>
            <person name="Choi B.-S."/>
            <person name="Jung M."/>
            <person name="Ginzburg D."/>
            <person name="Zhao K."/>
            <person name="Won S.Y."/>
            <person name="Oh T.-J."/>
            <person name="Yu Y."/>
            <person name="Kim N.-H."/>
            <person name="Lee O.R."/>
            <person name="Lee T.-H."/>
            <person name="Bashyal P."/>
            <person name="Kim T.-S."/>
            <person name="Lee W.-H."/>
            <person name="Kawkins C."/>
            <person name="Kim C.-K."/>
            <person name="Kim J.S."/>
            <person name="Ahn B.O."/>
            <person name="Rhee S.Y."/>
            <person name="Sohng J.K."/>
        </authorList>
    </citation>
    <scope>NUCLEOTIDE SEQUENCE</scope>
    <source>
        <tissue evidence="2">Leaf</tissue>
    </source>
</reference>
<accession>A0A834TXM3</accession>